<evidence type="ECO:0000256" key="10">
    <source>
        <dbReference type="ARBA" id="ARBA00022776"/>
    </source>
</evidence>
<evidence type="ECO:0000256" key="8">
    <source>
        <dbReference type="ARBA" id="ARBA00022618"/>
    </source>
</evidence>
<dbReference type="GO" id="GO:0044732">
    <property type="term" value="C:mitotic spindle pole body"/>
    <property type="evidence" value="ECO:0007669"/>
    <property type="project" value="TreeGrafter"/>
</dbReference>
<feature type="region of interest" description="Disordered" evidence="16">
    <location>
        <begin position="485"/>
        <end position="512"/>
    </location>
</feature>
<evidence type="ECO:0000256" key="3">
    <source>
        <dbReference type="ARBA" id="ARBA00004629"/>
    </source>
</evidence>
<protein>
    <recommendedName>
        <fullName evidence="5">DASH complex subunit ASK1</fullName>
    </recommendedName>
</protein>
<dbReference type="Proteomes" id="UP000016930">
    <property type="component" value="Unassembled WGS sequence"/>
</dbReference>
<keyword evidence="7" id="KW-0963">Cytoplasm</keyword>
<keyword evidence="15" id="KW-0137">Centromere</keyword>
<feature type="compositionally biased region" description="Polar residues" evidence="16">
    <location>
        <begin position="433"/>
        <end position="468"/>
    </location>
</feature>
<feature type="compositionally biased region" description="Polar residues" evidence="16">
    <location>
        <begin position="494"/>
        <end position="511"/>
    </location>
</feature>
<dbReference type="GO" id="GO:0005874">
    <property type="term" value="C:microtubule"/>
    <property type="evidence" value="ECO:0007669"/>
    <property type="project" value="UniProtKB-KW"/>
</dbReference>
<keyword evidence="9" id="KW-0493">Microtubule</keyword>
<proteinExistence type="inferred from homology"/>
<feature type="compositionally biased region" description="Acidic residues" evidence="16">
    <location>
        <begin position="543"/>
        <end position="568"/>
    </location>
</feature>
<comment type="subcellular location">
    <subcellularLocation>
        <location evidence="3">Chromosome</location>
        <location evidence="3">Centromere</location>
        <location evidence="3">Kinetochore</location>
    </subcellularLocation>
    <subcellularLocation>
        <location evidence="2">Cytoplasm</location>
        <location evidence="2">Cytoskeleton</location>
        <location evidence="2">Spindle</location>
    </subcellularLocation>
    <subcellularLocation>
        <location evidence="1">Nucleus</location>
    </subcellularLocation>
</comment>
<feature type="region of interest" description="Disordered" evidence="16">
    <location>
        <begin position="1"/>
        <end position="21"/>
    </location>
</feature>
<dbReference type="OrthoDB" id="5573898at2759"/>
<keyword evidence="8" id="KW-0132">Cell division</keyword>
<keyword evidence="13" id="KW-0539">Nucleus</keyword>
<dbReference type="GO" id="GO:0051301">
    <property type="term" value="P:cell division"/>
    <property type="evidence" value="ECO:0007669"/>
    <property type="project" value="UniProtKB-KW"/>
</dbReference>
<dbReference type="HOGENOM" id="CLU_417936_0_0_1"/>
<keyword evidence="12" id="KW-0206">Cytoskeleton</keyword>
<evidence type="ECO:0000256" key="16">
    <source>
        <dbReference type="SAM" id="MobiDB-lite"/>
    </source>
</evidence>
<comment type="similarity">
    <text evidence="4">Belongs to the DASH complex ASK1 family.</text>
</comment>
<sequence>MPPKLKPIAPKPPRWEPTPDPNDIVIPGLNTTAPVNDQIEQIEQLITLKLQQIDANFSKMQQVMANKILPAVKRYAVGTQPVRDAATFWTTFFEQAAQIRVPTYDDFESMHSEQEQETTTGMETGTEAEESSHSENQEDEDAHQSVHHPFNPDSTGSDTSFMPGHAAVSSTPATMSRHRTFSNLELDADAMPSWSASLDSPLVQLNREIQSLTRDGEMDPLAASALHTSAVSALEDDSQDLTQRQIHLPRLGEQKSLQSVDKKGKGKARETNESMLRGILRPQAPSAEPPSGSRRTATSPLKLKQRTPSLKPYNPYVPPENDPNEWSGVVDLKDRSIATPRRALPSSLAKQASIRAALAKKPPTPKFTSKYADGDDDSFDDINFGLSPLRTVDLTKPRLGKTPKKEAAERVIQDLLDTARKGGLNAVRAASRGQDSGESSLSTMGTPPSFSKYTRSRFNTAPSDTSTSVADASLESMMRRIGLNVPGFGEPSGSGYSASRSMQQGVSSATLDRTIRDTSLAAGSHAEEPQTPDQFQYNLFNLQDDDLQPPDVAEGADDSLDSLDDYDEANNTANPSAAFLLVSQRASSADDSGSDSSDSDSFGAEPVGAVDDTGEPVHPFARGLAEGFAEDDGFDDSFDDPVYGAADAEEETVFGVPPAQRLQAQAAARARASQGGNLRMLGEDLLQDTVGIGAQAGSVETPTPWPGGR</sequence>
<evidence type="ECO:0000256" key="7">
    <source>
        <dbReference type="ARBA" id="ARBA00022490"/>
    </source>
</evidence>
<evidence type="ECO:0000313" key="17">
    <source>
        <dbReference type="EMBL" id="EMD30860.1"/>
    </source>
</evidence>
<evidence type="ECO:0000256" key="11">
    <source>
        <dbReference type="ARBA" id="ARBA00022838"/>
    </source>
</evidence>
<evidence type="ECO:0000256" key="14">
    <source>
        <dbReference type="ARBA" id="ARBA00023306"/>
    </source>
</evidence>
<feature type="compositionally biased region" description="Pro residues" evidence="16">
    <location>
        <begin position="1"/>
        <end position="20"/>
    </location>
</feature>
<evidence type="ECO:0000313" key="18">
    <source>
        <dbReference type="Proteomes" id="UP000016930"/>
    </source>
</evidence>
<keyword evidence="18" id="KW-1185">Reference proteome</keyword>
<evidence type="ECO:0000256" key="13">
    <source>
        <dbReference type="ARBA" id="ARBA00023242"/>
    </source>
</evidence>
<evidence type="ECO:0000256" key="9">
    <source>
        <dbReference type="ARBA" id="ARBA00022701"/>
    </source>
</evidence>
<feature type="region of interest" description="Disordered" evidence="16">
    <location>
        <begin position="540"/>
        <end position="620"/>
    </location>
</feature>
<feature type="compositionally biased region" description="Basic and acidic residues" evidence="16">
    <location>
        <begin position="260"/>
        <end position="272"/>
    </location>
</feature>
<feature type="region of interest" description="Disordered" evidence="16">
    <location>
        <begin position="108"/>
        <end position="174"/>
    </location>
</feature>
<keyword evidence="6" id="KW-0158">Chromosome</keyword>
<reference evidence="17 18" key="1">
    <citation type="journal article" date="2012" name="Proc. Natl. Acad. Sci. U.S.A.">
        <title>Comparative genomics of Ceriporiopsis subvermispora and Phanerochaete chrysosporium provide insight into selective ligninolysis.</title>
        <authorList>
            <person name="Fernandez-Fueyo E."/>
            <person name="Ruiz-Duenas F.J."/>
            <person name="Ferreira P."/>
            <person name="Floudas D."/>
            <person name="Hibbett D.S."/>
            <person name="Canessa P."/>
            <person name="Larrondo L.F."/>
            <person name="James T.Y."/>
            <person name="Seelenfreund D."/>
            <person name="Lobos S."/>
            <person name="Polanco R."/>
            <person name="Tello M."/>
            <person name="Honda Y."/>
            <person name="Watanabe T."/>
            <person name="Watanabe T."/>
            <person name="Ryu J.S."/>
            <person name="Kubicek C.P."/>
            <person name="Schmoll M."/>
            <person name="Gaskell J."/>
            <person name="Hammel K.E."/>
            <person name="St John F.J."/>
            <person name="Vanden Wymelenberg A."/>
            <person name="Sabat G."/>
            <person name="Splinter BonDurant S."/>
            <person name="Syed K."/>
            <person name="Yadav J.S."/>
            <person name="Doddapaneni H."/>
            <person name="Subramanian V."/>
            <person name="Lavin J.L."/>
            <person name="Oguiza J.A."/>
            <person name="Perez G."/>
            <person name="Pisabarro A.G."/>
            <person name="Ramirez L."/>
            <person name="Santoyo F."/>
            <person name="Master E."/>
            <person name="Coutinho P.M."/>
            <person name="Henrissat B."/>
            <person name="Lombard V."/>
            <person name="Magnuson J.K."/>
            <person name="Kuees U."/>
            <person name="Hori C."/>
            <person name="Igarashi K."/>
            <person name="Samejima M."/>
            <person name="Held B.W."/>
            <person name="Barry K.W."/>
            <person name="LaButti K.M."/>
            <person name="Lapidus A."/>
            <person name="Lindquist E.A."/>
            <person name="Lucas S.M."/>
            <person name="Riley R."/>
            <person name="Salamov A.A."/>
            <person name="Hoffmeister D."/>
            <person name="Schwenk D."/>
            <person name="Hadar Y."/>
            <person name="Yarden O."/>
            <person name="de Vries R.P."/>
            <person name="Wiebenga A."/>
            <person name="Stenlid J."/>
            <person name="Eastwood D."/>
            <person name="Grigoriev I.V."/>
            <person name="Berka R.M."/>
            <person name="Blanchette R.A."/>
            <person name="Kersten P."/>
            <person name="Martinez A.T."/>
            <person name="Vicuna R."/>
            <person name="Cullen D."/>
        </authorList>
    </citation>
    <scope>NUCLEOTIDE SEQUENCE [LARGE SCALE GENOMIC DNA]</scope>
    <source>
        <strain evidence="17 18">B</strain>
    </source>
</reference>
<accession>M2QFS4</accession>
<gene>
    <name evidence="17" type="ORF">CERSUDRAFT_145767</name>
</gene>
<dbReference type="AlphaFoldDB" id="M2QFS4"/>
<evidence type="ECO:0000256" key="5">
    <source>
        <dbReference type="ARBA" id="ARBA00014520"/>
    </source>
</evidence>
<dbReference type="EMBL" id="KB445831">
    <property type="protein sequence ID" value="EMD30860.1"/>
    <property type="molecule type" value="Genomic_DNA"/>
</dbReference>
<evidence type="ECO:0000256" key="6">
    <source>
        <dbReference type="ARBA" id="ARBA00022454"/>
    </source>
</evidence>
<evidence type="ECO:0000256" key="12">
    <source>
        <dbReference type="ARBA" id="ARBA00023212"/>
    </source>
</evidence>
<dbReference type="STRING" id="914234.M2QFS4"/>
<evidence type="ECO:0000256" key="1">
    <source>
        <dbReference type="ARBA" id="ARBA00004123"/>
    </source>
</evidence>
<dbReference type="GO" id="GO:0042729">
    <property type="term" value="C:DASH complex"/>
    <property type="evidence" value="ECO:0007669"/>
    <property type="project" value="InterPro"/>
</dbReference>
<keyword evidence="10" id="KW-0498">Mitosis</keyword>
<feature type="region of interest" description="Disordered" evidence="16">
    <location>
        <begin position="428"/>
        <end position="468"/>
    </location>
</feature>
<dbReference type="PANTHER" id="PTHR28200">
    <property type="entry name" value="DASH COMPLEX SUBUNIT ASK1"/>
    <property type="match status" value="1"/>
</dbReference>
<dbReference type="PANTHER" id="PTHR28200:SF1">
    <property type="entry name" value="DASH COMPLEX SUBUNIT ASK1"/>
    <property type="match status" value="1"/>
</dbReference>
<keyword evidence="14" id="KW-0131">Cell cycle</keyword>
<evidence type="ECO:0000256" key="4">
    <source>
        <dbReference type="ARBA" id="ARBA00010731"/>
    </source>
</evidence>
<dbReference type="GO" id="GO:0008608">
    <property type="term" value="P:attachment of spindle microtubules to kinetochore"/>
    <property type="evidence" value="ECO:0007669"/>
    <property type="project" value="InterPro"/>
</dbReference>
<evidence type="ECO:0000256" key="15">
    <source>
        <dbReference type="ARBA" id="ARBA00023328"/>
    </source>
</evidence>
<keyword evidence="11" id="KW-0995">Kinetochore</keyword>
<dbReference type="GO" id="GO:0072686">
    <property type="term" value="C:mitotic spindle"/>
    <property type="evidence" value="ECO:0007669"/>
    <property type="project" value="InterPro"/>
</dbReference>
<feature type="compositionally biased region" description="Low complexity" evidence="16">
    <location>
        <begin position="586"/>
        <end position="601"/>
    </location>
</feature>
<feature type="region of interest" description="Disordered" evidence="16">
    <location>
        <begin position="249"/>
        <end position="328"/>
    </location>
</feature>
<evidence type="ECO:0000256" key="2">
    <source>
        <dbReference type="ARBA" id="ARBA00004186"/>
    </source>
</evidence>
<organism evidence="17 18">
    <name type="scientific">Ceriporiopsis subvermispora (strain B)</name>
    <name type="common">White-rot fungus</name>
    <name type="synonym">Gelatoporia subvermispora</name>
    <dbReference type="NCBI Taxonomy" id="914234"/>
    <lineage>
        <taxon>Eukaryota</taxon>
        <taxon>Fungi</taxon>
        <taxon>Dikarya</taxon>
        <taxon>Basidiomycota</taxon>
        <taxon>Agaricomycotina</taxon>
        <taxon>Agaricomycetes</taxon>
        <taxon>Polyporales</taxon>
        <taxon>Gelatoporiaceae</taxon>
        <taxon>Gelatoporia</taxon>
    </lineage>
</organism>
<dbReference type="InterPro" id="IPR013964">
    <property type="entry name" value="DASH_Ask1"/>
</dbReference>
<dbReference type="Pfam" id="PF08655">
    <property type="entry name" value="DASH_Ask1"/>
    <property type="match status" value="1"/>
</dbReference>
<name>M2QFS4_CERS8</name>